<dbReference type="KEGG" id="eac:EAL2_c18990"/>
<dbReference type="HOGENOM" id="CLU_029598_2_1_9"/>
<name>W8T8K1_PEPAC</name>
<dbReference type="EMBL" id="CP007452">
    <property type="protein sequence ID" value="AHM57180.1"/>
    <property type="molecule type" value="Genomic_DNA"/>
</dbReference>
<dbReference type="InterPro" id="IPR043148">
    <property type="entry name" value="TagF_C"/>
</dbReference>
<dbReference type="Pfam" id="PF04464">
    <property type="entry name" value="Glyphos_transf"/>
    <property type="match status" value="1"/>
</dbReference>
<evidence type="ECO:0000256" key="4">
    <source>
        <dbReference type="ARBA" id="ARBA00022679"/>
    </source>
</evidence>
<dbReference type="GO" id="GO:0019350">
    <property type="term" value="P:teichoic acid biosynthetic process"/>
    <property type="evidence" value="ECO:0007669"/>
    <property type="project" value="UniProtKB-KW"/>
</dbReference>
<dbReference type="Gene3D" id="3.40.50.11820">
    <property type="match status" value="1"/>
</dbReference>
<evidence type="ECO:0000256" key="5">
    <source>
        <dbReference type="ARBA" id="ARBA00022944"/>
    </source>
</evidence>
<proteinExistence type="inferred from homology"/>
<dbReference type="PANTHER" id="PTHR37316">
    <property type="entry name" value="TEICHOIC ACID GLYCEROL-PHOSPHATE PRIMASE"/>
    <property type="match status" value="1"/>
</dbReference>
<dbReference type="Proteomes" id="UP000019591">
    <property type="component" value="Chromosome"/>
</dbReference>
<keyword evidence="6" id="KW-0472">Membrane</keyword>
<dbReference type="InterPro" id="IPR007554">
    <property type="entry name" value="Glycerophosphate_synth"/>
</dbReference>
<organism evidence="7 8">
    <name type="scientific">Peptoclostridium acidaminophilum DSM 3953</name>
    <dbReference type="NCBI Taxonomy" id="1286171"/>
    <lineage>
        <taxon>Bacteria</taxon>
        <taxon>Bacillati</taxon>
        <taxon>Bacillota</taxon>
        <taxon>Clostridia</taxon>
        <taxon>Peptostreptococcales</taxon>
        <taxon>Peptoclostridiaceae</taxon>
        <taxon>Peptoclostridium</taxon>
    </lineage>
</organism>
<evidence type="ECO:0000256" key="2">
    <source>
        <dbReference type="ARBA" id="ARBA00010488"/>
    </source>
</evidence>
<evidence type="ECO:0000313" key="7">
    <source>
        <dbReference type="EMBL" id="AHM57180.1"/>
    </source>
</evidence>
<dbReference type="RefSeq" id="WP_025436132.1">
    <property type="nucleotide sequence ID" value="NZ_CP007452.1"/>
</dbReference>
<dbReference type="eggNOG" id="COG1887">
    <property type="taxonomic scope" value="Bacteria"/>
</dbReference>
<reference evidence="7 8" key="1">
    <citation type="journal article" date="2014" name="Genome Announc.">
        <title>Complete Genome Sequence of Amino Acid-Utilizing Eubacterium acidaminophilum al-2 (DSM 3953).</title>
        <authorList>
            <person name="Poehlein A."/>
            <person name="Andreesen J.R."/>
            <person name="Daniel R."/>
        </authorList>
    </citation>
    <scope>NUCLEOTIDE SEQUENCE [LARGE SCALE GENOMIC DNA]</scope>
    <source>
        <strain evidence="7 8">DSM 3953</strain>
    </source>
</reference>
<dbReference type="InterPro" id="IPR051612">
    <property type="entry name" value="Teichoic_Acid_Biosynth"/>
</dbReference>
<evidence type="ECO:0000313" key="8">
    <source>
        <dbReference type="Proteomes" id="UP000019591"/>
    </source>
</evidence>
<dbReference type="OrthoDB" id="9807097at2"/>
<evidence type="ECO:0008006" key="9">
    <source>
        <dbReference type="Google" id="ProtNLM"/>
    </source>
</evidence>
<keyword evidence="8" id="KW-1185">Reference proteome</keyword>
<accession>W8T8K1</accession>
<evidence type="ECO:0000256" key="3">
    <source>
        <dbReference type="ARBA" id="ARBA00022475"/>
    </source>
</evidence>
<keyword evidence="4" id="KW-0808">Transferase</keyword>
<comment type="similarity">
    <text evidence="2">Belongs to the CDP-glycerol glycerophosphotransferase family.</text>
</comment>
<dbReference type="Gene3D" id="3.40.50.12580">
    <property type="match status" value="1"/>
</dbReference>
<dbReference type="PANTHER" id="PTHR37316:SF3">
    <property type="entry name" value="TEICHOIC ACID GLYCEROL-PHOSPHATE TRANSFERASE"/>
    <property type="match status" value="1"/>
</dbReference>
<keyword evidence="5" id="KW-0777">Teichoic acid biosynthesis</keyword>
<dbReference type="STRING" id="1286171.EAL2_c18990"/>
<evidence type="ECO:0000256" key="6">
    <source>
        <dbReference type="ARBA" id="ARBA00023136"/>
    </source>
</evidence>
<sequence>MIEKTLKKWLKPLVKLVPLQNVIIFESHSDFCDNSRSLFDYMMSKGLDKKYKMVWLVEHPSDFKGKYGSRVKFIKVDSEDEKVMLNWAEKIIYYYYVAVARFAFYSHRRPSYKLNKGELFVNLWHGTGPKNAACDLGTNFDYVLYSSDTFKKAYVDSGKCKAEQLLAMGSPRNDLLFTESNAVEQLAGRKYSKSILWMPTYRTHMTGQEHYKDNRTSKTGIPIVSTQEELEELTGILRENNMLLVIKFHPAQNLENLKIHSNPNILFLTNKDLSDKGVQLYSLLGETDGLITDVSSVYFDYLLKNRPIAFTVDDIYEYKAGYLVDNILEFMPGRHMMSFEDIKGFISDIAESRDEYAASRLEVNKLVNQDTQGEFSKKIVERFNIV</sequence>
<protein>
    <recommendedName>
        <fullName evidence="9">CDP-glycerol:poly(Glycerophosphate) glycerophosphotransferase</fullName>
    </recommendedName>
</protein>
<dbReference type="InterPro" id="IPR043149">
    <property type="entry name" value="TagF_N"/>
</dbReference>
<dbReference type="GO" id="GO:0047355">
    <property type="term" value="F:CDP-glycerol glycerophosphotransferase activity"/>
    <property type="evidence" value="ECO:0007669"/>
    <property type="project" value="InterPro"/>
</dbReference>
<dbReference type="AlphaFoldDB" id="W8T8K1"/>
<gene>
    <name evidence="7" type="ORF">EAL2_c18990</name>
</gene>
<comment type="subcellular location">
    <subcellularLocation>
        <location evidence="1">Cell membrane</location>
        <topology evidence="1">Peripheral membrane protein</topology>
    </subcellularLocation>
</comment>
<keyword evidence="3" id="KW-1003">Cell membrane</keyword>
<dbReference type="GO" id="GO:0005886">
    <property type="term" value="C:plasma membrane"/>
    <property type="evidence" value="ECO:0007669"/>
    <property type="project" value="UniProtKB-SubCell"/>
</dbReference>
<dbReference type="PATRIC" id="fig|1286171.3.peg.1848"/>
<evidence type="ECO:0000256" key="1">
    <source>
        <dbReference type="ARBA" id="ARBA00004202"/>
    </source>
</evidence>